<evidence type="ECO:0000256" key="1">
    <source>
        <dbReference type="SAM" id="SignalP"/>
    </source>
</evidence>
<gene>
    <name evidence="2" type="ORF">SAMN05444002_0853</name>
</gene>
<dbReference type="SUPFAM" id="SSF53448">
    <property type="entry name" value="Nucleotide-diphospho-sugar transferases"/>
    <property type="match status" value="1"/>
</dbReference>
<dbReference type="InterPro" id="IPR029044">
    <property type="entry name" value="Nucleotide-diphossugar_trans"/>
</dbReference>
<dbReference type="EMBL" id="FSRL01000001">
    <property type="protein sequence ID" value="SIN83169.1"/>
    <property type="molecule type" value="Genomic_DNA"/>
</dbReference>
<keyword evidence="1" id="KW-0732">Signal</keyword>
<organism evidence="2 3">
    <name type="scientific">Vannielia litorea</name>
    <dbReference type="NCBI Taxonomy" id="1217970"/>
    <lineage>
        <taxon>Bacteria</taxon>
        <taxon>Pseudomonadati</taxon>
        <taxon>Pseudomonadota</taxon>
        <taxon>Alphaproteobacteria</taxon>
        <taxon>Rhodobacterales</taxon>
        <taxon>Paracoccaceae</taxon>
        <taxon>Vannielia</taxon>
    </lineage>
</organism>
<dbReference type="Proteomes" id="UP000184932">
    <property type="component" value="Unassembled WGS sequence"/>
</dbReference>
<proteinExistence type="predicted"/>
<sequence length="299" mass="32242">MAQAPATPKWKRAALRAAAALSPALARALGPAPSEQAALARRAQPLAAPTAPEVVFLIPLVGRHHVGDWATVEARLSETLASLAAQTDSRWRALVCGQDAPALPDDPRIIFLPFTEAVEGNDKWRKLAALCRALPDHGPEDGYVMPFDADDLLARGAVAEMLTRRMPGGYLVQDGWLMNVGTGTFARAARRSLAQPGQKPFWKLCGSCAAFRCTRDPGDAAFLEALTAHEHRMFPYLAALAGRPLAPLHAPAALYILNHGENFGARRGRVSFKARFVERFAVGSEEEARIRSAFPTLPG</sequence>
<reference evidence="3" key="1">
    <citation type="submission" date="2016-11" db="EMBL/GenBank/DDBJ databases">
        <authorList>
            <person name="Varghese N."/>
            <person name="Submissions S."/>
        </authorList>
    </citation>
    <scope>NUCLEOTIDE SEQUENCE [LARGE SCALE GENOMIC DNA]</scope>
    <source>
        <strain evidence="3">DSM 29440</strain>
    </source>
</reference>
<feature type="signal peptide" evidence="1">
    <location>
        <begin position="1"/>
        <end position="28"/>
    </location>
</feature>
<evidence type="ECO:0000313" key="3">
    <source>
        <dbReference type="Proteomes" id="UP000184932"/>
    </source>
</evidence>
<dbReference type="STRING" id="1217970.SAMN05444002_0853"/>
<name>A0A1N6EJE6_9RHOB</name>
<feature type="chain" id="PRO_5009935667" description="Glycosyl transferase family 2" evidence="1">
    <location>
        <begin position="29"/>
        <end position="299"/>
    </location>
</feature>
<keyword evidence="3" id="KW-1185">Reference proteome</keyword>
<accession>A0A1N6EJE6</accession>
<evidence type="ECO:0000313" key="2">
    <source>
        <dbReference type="EMBL" id="SIN83169.1"/>
    </source>
</evidence>
<dbReference type="RefSeq" id="WP_074254985.1">
    <property type="nucleotide sequence ID" value="NZ_FSRL01000001.1"/>
</dbReference>
<dbReference type="AlphaFoldDB" id="A0A1N6EJE6"/>
<protein>
    <recommendedName>
        <fullName evidence="4">Glycosyl transferase family 2</fullName>
    </recommendedName>
</protein>
<evidence type="ECO:0008006" key="4">
    <source>
        <dbReference type="Google" id="ProtNLM"/>
    </source>
</evidence>
<dbReference type="OrthoDB" id="7838294at2"/>